<accession>A0A9X9XE31</accession>
<dbReference type="AlphaFoldDB" id="A0A9X9XE31"/>
<evidence type="ECO:0000259" key="4">
    <source>
        <dbReference type="PROSITE" id="PS50949"/>
    </source>
</evidence>
<evidence type="ECO:0000313" key="5">
    <source>
        <dbReference type="EMBL" id="MBR0681967.1"/>
    </source>
</evidence>
<dbReference type="EMBL" id="JAAEDL010000015">
    <property type="protein sequence ID" value="MBR0681967.1"/>
    <property type="molecule type" value="Genomic_DNA"/>
</dbReference>
<evidence type="ECO:0000256" key="3">
    <source>
        <dbReference type="ARBA" id="ARBA00023163"/>
    </source>
</evidence>
<dbReference type="SMART" id="SM00345">
    <property type="entry name" value="HTH_GNTR"/>
    <property type="match status" value="1"/>
</dbReference>
<dbReference type="InterPro" id="IPR011711">
    <property type="entry name" value="GntR_C"/>
</dbReference>
<reference evidence="5" key="1">
    <citation type="submission" date="2020-01" db="EMBL/GenBank/DDBJ databases">
        <authorList>
            <person name="Rat A."/>
        </authorList>
    </citation>
    <scope>NUCLEOTIDE SEQUENCE</scope>
    <source>
        <strain evidence="5">LMG 31228</strain>
    </source>
</reference>
<dbReference type="Gene3D" id="1.10.10.10">
    <property type="entry name" value="Winged helix-like DNA-binding domain superfamily/Winged helix DNA-binding domain"/>
    <property type="match status" value="1"/>
</dbReference>
<proteinExistence type="predicted"/>
<dbReference type="Proteomes" id="UP001138709">
    <property type="component" value="Unassembled WGS sequence"/>
</dbReference>
<keyword evidence="6" id="KW-1185">Reference proteome</keyword>
<comment type="caution">
    <text evidence="5">The sequence shown here is derived from an EMBL/GenBank/DDBJ whole genome shotgun (WGS) entry which is preliminary data.</text>
</comment>
<dbReference type="PROSITE" id="PS50949">
    <property type="entry name" value="HTH_GNTR"/>
    <property type="match status" value="1"/>
</dbReference>
<dbReference type="InterPro" id="IPR036388">
    <property type="entry name" value="WH-like_DNA-bd_sf"/>
</dbReference>
<protein>
    <submittedName>
        <fullName evidence="5">GntR family transcriptional regulator</fullName>
    </submittedName>
</protein>
<dbReference type="PANTHER" id="PTHR43537">
    <property type="entry name" value="TRANSCRIPTIONAL REGULATOR, GNTR FAMILY"/>
    <property type="match status" value="1"/>
</dbReference>
<dbReference type="InterPro" id="IPR000524">
    <property type="entry name" value="Tscrpt_reg_HTH_GntR"/>
</dbReference>
<dbReference type="GO" id="GO:0003700">
    <property type="term" value="F:DNA-binding transcription factor activity"/>
    <property type="evidence" value="ECO:0007669"/>
    <property type="project" value="InterPro"/>
</dbReference>
<evidence type="ECO:0000313" key="6">
    <source>
        <dbReference type="Proteomes" id="UP001138709"/>
    </source>
</evidence>
<dbReference type="SMART" id="SM00895">
    <property type="entry name" value="FCD"/>
    <property type="match status" value="1"/>
</dbReference>
<dbReference type="GO" id="GO:0003677">
    <property type="term" value="F:DNA binding"/>
    <property type="evidence" value="ECO:0007669"/>
    <property type="project" value="UniProtKB-KW"/>
</dbReference>
<dbReference type="Pfam" id="PF07729">
    <property type="entry name" value="FCD"/>
    <property type="match status" value="1"/>
</dbReference>
<dbReference type="InterPro" id="IPR008920">
    <property type="entry name" value="TF_FadR/GntR_C"/>
</dbReference>
<dbReference type="PANTHER" id="PTHR43537:SF49">
    <property type="entry name" value="TRANSCRIPTIONAL REGULATORY PROTEIN"/>
    <property type="match status" value="1"/>
</dbReference>
<keyword evidence="1" id="KW-0805">Transcription regulation</keyword>
<dbReference type="Pfam" id="PF00392">
    <property type="entry name" value="GntR"/>
    <property type="match status" value="1"/>
</dbReference>
<dbReference type="Gene3D" id="1.20.120.530">
    <property type="entry name" value="GntR ligand-binding domain-like"/>
    <property type="match status" value="1"/>
</dbReference>
<reference evidence="5" key="2">
    <citation type="journal article" date="2021" name="Syst. Appl. Microbiol.">
        <title>Roseomonas hellenica sp. nov., isolated from roots of wild-growing Alkanna tinctoria.</title>
        <authorList>
            <person name="Rat A."/>
            <person name="Naranjo H.D."/>
            <person name="Lebbe L."/>
            <person name="Cnockaert M."/>
            <person name="Krigas N."/>
            <person name="Grigoriadou K."/>
            <person name="Maloupa E."/>
            <person name="Willems A."/>
        </authorList>
    </citation>
    <scope>NUCLEOTIDE SEQUENCE</scope>
    <source>
        <strain evidence="5">LMG 31228</strain>
    </source>
</reference>
<name>A0A9X9XE31_9PROT</name>
<dbReference type="InterPro" id="IPR036390">
    <property type="entry name" value="WH_DNA-bd_sf"/>
</dbReference>
<evidence type="ECO:0000256" key="1">
    <source>
        <dbReference type="ARBA" id="ARBA00023015"/>
    </source>
</evidence>
<keyword evidence="3" id="KW-0804">Transcription</keyword>
<sequence>MSMAAAETARGRIAPLAEEDTLSLGERAYRRLRESIVQGMLPAGRKISERSLATQLGISAQPVREALQRLEQDGMVITLPRRGTVVAEMGPAQLGELGRIRAALEGVAAALAAERLDAAALATFTSILARMKAGTDAADHDILDEANEEFHALIHRATGNLFLMRSLASLRAYDHLGRRRAVGSTPRDLPKALREHQGIVAALRRRDPALAEARMRAHVLRSLVTNGVLSPPPRGKRPP</sequence>
<keyword evidence="2" id="KW-0238">DNA-binding</keyword>
<dbReference type="PRINTS" id="PR00035">
    <property type="entry name" value="HTHGNTR"/>
</dbReference>
<dbReference type="SUPFAM" id="SSF48008">
    <property type="entry name" value="GntR ligand-binding domain-like"/>
    <property type="match status" value="1"/>
</dbReference>
<organism evidence="5 6">
    <name type="scientific">Neoroseomonas eburnea</name>
    <dbReference type="NCBI Taxonomy" id="1346889"/>
    <lineage>
        <taxon>Bacteria</taxon>
        <taxon>Pseudomonadati</taxon>
        <taxon>Pseudomonadota</taxon>
        <taxon>Alphaproteobacteria</taxon>
        <taxon>Acetobacterales</taxon>
        <taxon>Acetobacteraceae</taxon>
        <taxon>Neoroseomonas</taxon>
    </lineage>
</organism>
<dbReference type="CDD" id="cd07377">
    <property type="entry name" value="WHTH_GntR"/>
    <property type="match status" value="1"/>
</dbReference>
<gene>
    <name evidence="5" type="ORF">GXW74_15840</name>
</gene>
<dbReference type="SUPFAM" id="SSF46785">
    <property type="entry name" value="Winged helix' DNA-binding domain"/>
    <property type="match status" value="1"/>
</dbReference>
<evidence type="ECO:0000256" key="2">
    <source>
        <dbReference type="ARBA" id="ARBA00023125"/>
    </source>
</evidence>
<feature type="domain" description="HTH gntR-type" evidence="4">
    <location>
        <begin position="22"/>
        <end position="89"/>
    </location>
</feature>